<reference evidence="5" key="1">
    <citation type="journal article" date="2024" name="IScience">
        <title>Strigolactones Initiate the Formation of Haustorium-like Structures in Castilleja.</title>
        <authorList>
            <person name="Buerger M."/>
            <person name="Peterson D."/>
            <person name="Chory J."/>
        </authorList>
    </citation>
    <scope>NUCLEOTIDE SEQUENCE [LARGE SCALE GENOMIC DNA]</scope>
</reference>
<proteinExistence type="predicted"/>
<organism evidence="4 5">
    <name type="scientific">Castilleja foliolosa</name>
    <dbReference type="NCBI Taxonomy" id="1961234"/>
    <lineage>
        <taxon>Eukaryota</taxon>
        <taxon>Viridiplantae</taxon>
        <taxon>Streptophyta</taxon>
        <taxon>Embryophyta</taxon>
        <taxon>Tracheophyta</taxon>
        <taxon>Spermatophyta</taxon>
        <taxon>Magnoliopsida</taxon>
        <taxon>eudicotyledons</taxon>
        <taxon>Gunneridae</taxon>
        <taxon>Pentapetalae</taxon>
        <taxon>asterids</taxon>
        <taxon>lamiids</taxon>
        <taxon>Lamiales</taxon>
        <taxon>Orobanchaceae</taxon>
        <taxon>Pedicularideae</taxon>
        <taxon>Castillejinae</taxon>
        <taxon>Castilleja</taxon>
    </lineage>
</organism>
<feature type="region of interest" description="Disordered" evidence="3">
    <location>
        <begin position="1"/>
        <end position="43"/>
    </location>
</feature>
<evidence type="ECO:0000256" key="2">
    <source>
        <dbReference type="ARBA" id="ARBA00023306"/>
    </source>
</evidence>
<dbReference type="PANTHER" id="PTHR33142">
    <property type="entry name" value="CYCLIN-DEPENDENT PROTEIN KINASE INHIBITOR SMR13"/>
    <property type="match status" value="1"/>
</dbReference>
<comment type="caution">
    <text evidence="4">The sequence shown here is derived from an EMBL/GenBank/DDBJ whole genome shotgun (WGS) entry which is preliminary data.</text>
</comment>
<gene>
    <name evidence="4" type="ORF">CASFOL_027697</name>
</gene>
<evidence type="ECO:0000256" key="3">
    <source>
        <dbReference type="SAM" id="MobiDB-lite"/>
    </source>
</evidence>
<keyword evidence="5" id="KW-1185">Reference proteome</keyword>
<sequence>MEADQQGCTTPRNQTPAALVCPPPPRKQIKKAKRDPPENGYFQSPEIEAFFRSVARQGTRIAWA</sequence>
<dbReference type="InterPro" id="IPR040389">
    <property type="entry name" value="SMR"/>
</dbReference>
<accession>A0ABD3CH43</accession>
<evidence type="ECO:0000313" key="5">
    <source>
        <dbReference type="Proteomes" id="UP001632038"/>
    </source>
</evidence>
<keyword evidence="2" id="KW-0131">Cell cycle</keyword>
<feature type="compositionally biased region" description="Polar residues" evidence="3">
    <location>
        <begin position="1"/>
        <end position="16"/>
    </location>
</feature>
<evidence type="ECO:0000313" key="4">
    <source>
        <dbReference type="EMBL" id="KAL3628651.1"/>
    </source>
</evidence>
<dbReference type="Proteomes" id="UP001632038">
    <property type="component" value="Unassembled WGS sequence"/>
</dbReference>
<dbReference type="GO" id="GO:0004860">
    <property type="term" value="F:protein kinase inhibitor activity"/>
    <property type="evidence" value="ECO:0007669"/>
    <property type="project" value="UniProtKB-KW"/>
</dbReference>
<dbReference type="PANTHER" id="PTHR33142:SF15">
    <property type="entry name" value="CYCLIN-DEPENDENT PROTEIN KINASE INHIBITOR SMR4"/>
    <property type="match status" value="1"/>
</dbReference>
<protein>
    <submittedName>
        <fullName evidence="4">Uncharacterized protein</fullName>
    </submittedName>
</protein>
<keyword evidence="1" id="KW-0649">Protein kinase inhibitor</keyword>
<dbReference type="EMBL" id="JAVIJP010000036">
    <property type="protein sequence ID" value="KAL3628651.1"/>
    <property type="molecule type" value="Genomic_DNA"/>
</dbReference>
<evidence type="ECO:0000256" key="1">
    <source>
        <dbReference type="ARBA" id="ARBA00023013"/>
    </source>
</evidence>
<dbReference type="AlphaFoldDB" id="A0ABD3CH43"/>
<name>A0ABD3CH43_9LAMI</name>